<sequence>MGHPSPRVIRLLSVTQNKVSNSGNFNKSCDICARAKQTREIFTPSINRALHMFELIHCDVWGPYREPSTCGAYYFLTIVDDYSRAVWVHLMAGKMEVP</sequence>
<dbReference type="Gene3D" id="3.30.420.10">
    <property type="entry name" value="Ribonuclease H-like superfamily/Ribonuclease H"/>
    <property type="match status" value="1"/>
</dbReference>
<proteinExistence type="predicted"/>
<dbReference type="PANTHER" id="PTHR42648">
    <property type="entry name" value="TRANSPOSASE, PUTATIVE-RELATED"/>
    <property type="match status" value="1"/>
</dbReference>
<keyword evidence="2" id="KW-1185">Reference proteome</keyword>
<feature type="non-terminal residue" evidence="1">
    <location>
        <position position="98"/>
    </location>
</feature>
<evidence type="ECO:0008006" key="3">
    <source>
        <dbReference type="Google" id="ProtNLM"/>
    </source>
</evidence>
<dbReference type="InterPro" id="IPR036397">
    <property type="entry name" value="RNaseH_sf"/>
</dbReference>
<dbReference type="EMBL" id="CAMAPE010000008">
    <property type="protein sequence ID" value="CAH9072861.1"/>
    <property type="molecule type" value="Genomic_DNA"/>
</dbReference>
<reference evidence="1" key="1">
    <citation type="submission" date="2022-07" db="EMBL/GenBank/DDBJ databases">
        <authorList>
            <person name="Macas J."/>
            <person name="Novak P."/>
            <person name="Neumann P."/>
        </authorList>
    </citation>
    <scope>NUCLEOTIDE SEQUENCE</scope>
</reference>
<dbReference type="InterPro" id="IPR039537">
    <property type="entry name" value="Retrotran_Ty1/copia-like"/>
</dbReference>
<dbReference type="SUPFAM" id="SSF53098">
    <property type="entry name" value="Ribonuclease H-like"/>
    <property type="match status" value="1"/>
</dbReference>
<name>A0A9P0YRP6_CUSEU</name>
<evidence type="ECO:0000313" key="1">
    <source>
        <dbReference type="EMBL" id="CAH9072861.1"/>
    </source>
</evidence>
<accession>A0A9P0YRP6</accession>
<dbReference type="Proteomes" id="UP001152484">
    <property type="component" value="Unassembled WGS sequence"/>
</dbReference>
<gene>
    <name evidence="1" type="ORF">CEURO_LOCUS4551</name>
</gene>
<dbReference type="InterPro" id="IPR012337">
    <property type="entry name" value="RNaseH-like_sf"/>
</dbReference>
<dbReference type="OrthoDB" id="1286631at2759"/>
<dbReference type="AlphaFoldDB" id="A0A9P0YRP6"/>
<protein>
    <recommendedName>
        <fullName evidence="3">Integrase catalytic domain-containing protein</fullName>
    </recommendedName>
</protein>
<comment type="caution">
    <text evidence="1">The sequence shown here is derived from an EMBL/GenBank/DDBJ whole genome shotgun (WGS) entry which is preliminary data.</text>
</comment>
<organism evidence="1 2">
    <name type="scientific">Cuscuta europaea</name>
    <name type="common">European dodder</name>
    <dbReference type="NCBI Taxonomy" id="41803"/>
    <lineage>
        <taxon>Eukaryota</taxon>
        <taxon>Viridiplantae</taxon>
        <taxon>Streptophyta</taxon>
        <taxon>Embryophyta</taxon>
        <taxon>Tracheophyta</taxon>
        <taxon>Spermatophyta</taxon>
        <taxon>Magnoliopsida</taxon>
        <taxon>eudicotyledons</taxon>
        <taxon>Gunneridae</taxon>
        <taxon>Pentapetalae</taxon>
        <taxon>asterids</taxon>
        <taxon>lamiids</taxon>
        <taxon>Solanales</taxon>
        <taxon>Convolvulaceae</taxon>
        <taxon>Cuscuteae</taxon>
        <taxon>Cuscuta</taxon>
        <taxon>Cuscuta subgen. Cuscuta</taxon>
    </lineage>
</organism>
<evidence type="ECO:0000313" key="2">
    <source>
        <dbReference type="Proteomes" id="UP001152484"/>
    </source>
</evidence>
<dbReference type="GO" id="GO:0003676">
    <property type="term" value="F:nucleic acid binding"/>
    <property type="evidence" value="ECO:0007669"/>
    <property type="project" value="InterPro"/>
</dbReference>
<dbReference type="PANTHER" id="PTHR42648:SF31">
    <property type="entry name" value="RNA-DIRECTED DNA POLYMERASE"/>
    <property type="match status" value="1"/>
</dbReference>